<dbReference type="InterPro" id="IPR003593">
    <property type="entry name" value="AAA+_ATPase"/>
</dbReference>
<keyword evidence="4 6" id="KW-0067">ATP-binding</keyword>
<evidence type="ECO:0000313" key="7">
    <source>
        <dbReference type="Proteomes" id="UP000249890"/>
    </source>
</evidence>
<sequence>MPNPILQTHQLNKLYRKSHVVENLNLKVEPGDIYGLLGQNGAGKTTTLRMLLGLIKPTSGYIEWYGHALTRSLYGRIGSIIETPGFYPQLSVAENLELHRRMSGIPEKETVMEYLKLVGLEKAAQKKAKQLSLGMKQRLGIARAMMHRPDMLILDEPINGLDPLGIKETRELIVDLQRKREITVLISSHILGEIQLMANRIGIMHQGRLIEQLDYEDIQGKNRHYLELKVDDDQRTAVILERELLLTNFQVWERGIIRLYEGFQDSGAINRRLVGEGIEVKELTIQSDSLEDFFIQATTRKELA</sequence>
<reference evidence="6 7" key="1">
    <citation type="submission" date="2017-06" db="EMBL/GenBank/DDBJ databases">
        <title>Complete genome sequence of Paenibacillus donghaensis KCTC 13049T isolated from East Sea sediment, South Korea.</title>
        <authorList>
            <person name="Jung B.K."/>
            <person name="Hong S.-J."/>
            <person name="Shin J.-H."/>
        </authorList>
    </citation>
    <scope>NUCLEOTIDE SEQUENCE [LARGE SCALE GENOMIC DNA]</scope>
    <source>
        <strain evidence="6 7">KCTC 13049</strain>
    </source>
</reference>
<name>A0A2Z2KPE9_9BACL</name>
<dbReference type="RefSeq" id="WP_087918469.1">
    <property type="nucleotide sequence ID" value="NZ_CP021780.1"/>
</dbReference>
<keyword evidence="3" id="KW-0547">Nucleotide-binding</keyword>
<dbReference type="KEGG" id="pdh:B9T62_29350"/>
<dbReference type="InterPro" id="IPR017871">
    <property type="entry name" value="ABC_transporter-like_CS"/>
</dbReference>
<dbReference type="OrthoDB" id="9804819at2"/>
<keyword evidence="7" id="KW-1185">Reference proteome</keyword>
<feature type="domain" description="ABC transporter" evidence="5">
    <location>
        <begin position="6"/>
        <end position="231"/>
    </location>
</feature>
<accession>A0A2Z2KPE9</accession>
<dbReference type="SMART" id="SM00382">
    <property type="entry name" value="AAA"/>
    <property type="match status" value="1"/>
</dbReference>
<dbReference type="SUPFAM" id="SSF52540">
    <property type="entry name" value="P-loop containing nucleoside triphosphate hydrolases"/>
    <property type="match status" value="1"/>
</dbReference>
<dbReference type="InterPro" id="IPR003439">
    <property type="entry name" value="ABC_transporter-like_ATP-bd"/>
</dbReference>
<gene>
    <name evidence="6" type="ORF">B9T62_29350</name>
</gene>
<dbReference type="PROSITE" id="PS00211">
    <property type="entry name" value="ABC_TRANSPORTER_1"/>
    <property type="match status" value="1"/>
</dbReference>
<evidence type="ECO:0000313" key="6">
    <source>
        <dbReference type="EMBL" id="ASA24499.1"/>
    </source>
</evidence>
<dbReference type="Pfam" id="PF00005">
    <property type="entry name" value="ABC_tran"/>
    <property type="match status" value="1"/>
</dbReference>
<evidence type="ECO:0000259" key="5">
    <source>
        <dbReference type="PROSITE" id="PS50893"/>
    </source>
</evidence>
<dbReference type="PANTHER" id="PTHR43335:SF8">
    <property type="entry name" value="ABC TRANSPORTER, ATP-BINDING PROTEIN"/>
    <property type="match status" value="1"/>
</dbReference>
<organism evidence="6 7">
    <name type="scientific">Paenibacillus donghaensis</name>
    <dbReference type="NCBI Taxonomy" id="414771"/>
    <lineage>
        <taxon>Bacteria</taxon>
        <taxon>Bacillati</taxon>
        <taxon>Bacillota</taxon>
        <taxon>Bacilli</taxon>
        <taxon>Bacillales</taxon>
        <taxon>Paenibacillaceae</taxon>
        <taxon>Paenibacillus</taxon>
    </lineage>
</organism>
<evidence type="ECO:0000256" key="2">
    <source>
        <dbReference type="ARBA" id="ARBA00022448"/>
    </source>
</evidence>
<dbReference type="GO" id="GO:0005524">
    <property type="term" value="F:ATP binding"/>
    <property type="evidence" value="ECO:0007669"/>
    <property type="project" value="UniProtKB-KW"/>
</dbReference>
<dbReference type="InterPro" id="IPR027417">
    <property type="entry name" value="P-loop_NTPase"/>
</dbReference>
<dbReference type="Proteomes" id="UP000249890">
    <property type="component" value="Chromosome"/>
</dbReference>
<dbReference type="GO" id="GO:0016887">
    <property type="term" value="F:ATP hydrolysis activity"/>
    <property type="evidence" value="ECO:0007669"/>
    <property type="project" value="InterPro"/>
</dbReference>
<keyword evidence="2" id="KW-0813">Transport</keyword>
<evidence type="ECO:0000256" key="3">
    <source>
        <dbReference type="ARBA" id="ARBA00022741"/>
    </source>
</evidence>
<dbReference type="AlphaFoldDB" id="A0A2Z2KPE9"/>
<evidence type="ECO:0000256" key="1">
    <source>
        <dbReference type="ARBA" id="ARBA00005417"/>
    </source>
</evidence>
<dbReference type="Gene3D" id="3.40.50.300">
    <property type="entry name" value="P-loop containing nucleotide triphosphate hydrolases"/>
    <property type="match status" value="1"/>
</dbReference>
<proteinExistence type="inferred from homology"/>
<dbReference type="PANTHER" id="PTHR43335">
    <property type="entry name" value="ABC TRANSPORTER, ATP-BINDING PROTEIN"/>
    <property type="match status" value="1"/>
</dbReference>
<protein>
    <submittedName>
        <fullName evidence="6">Bacitracin ABC transporter ATP-binding protein</fullName>
    </submittedName>
</protein>
<comment type="similarity">
    <text evidence="1">Belongs to the ABC transporter superfamily.</text>
</comment>
<dbReference type="PROSITE" id="PS50893">
    <property type="entry name" value="ABC_TRANSPORTER_2"/>
    <property type="match status" value="1"/>
</dbReference>
<evidence type="ECO:0000256" key="4">
    <source>
        <dbReference type="ARBA" id="ARBA00022840"/>
    </source>
</evidence>
<dbReference type="EMBL" id="CP021780">
    <property type="protein sequence ID" value="ASA24499.1"/>
    <property type="molecule type" value="Genomic_DNA"/>
</dbReference>